<keyword evidence="3" id="KW-1185">Reference proteome</keyword>
<dbReference type="AlphaFoldDB" id="V4AFF3"/>
<accession>V4AFF3</accession>
<feature type="region of interest" description="Disordered" evidence="1">
    <location>
        <begin position="19"/>
        <end position="44"/>
    </location>
</feature>
<dbReference type="STRING" id="225164.V4AFF3"/>
<dbReference type="RefSeq" id="XP_009055452.1">
    <property type="nucleotide sequence ID" value="XM_009057204.1"/>
</dbReference>
<feature type="compositionally biased region" description="Basic and acidic residues" evidence="1">
    <location>
        <begin position="287"/>
        <end position="296"/>
    </location>
</feature>
<dbReference type="OrthoDB" id="5978043at2759"/>
<dbReference type="EMBL" id="KB201890">
    <property type="protein sequence ID" value="ESO93830.1"/>
    <property type="molecule type" value="Genomic_DNA"/>
</dbReference>
<reference evidence="2 3" key="1">
    <citation type="journal article" date="2013" name="Nature">
        <title>Insights into bilaterian evolution from three spiralian genomes.</title>
        <authorList>
            <person name="Simakov O."/>
            <person name="Marletaz F."/>
            <person name="Cho S.J."/>
            <person name="Edsinger-Gonzales E."/>
            <person name="Havlak P."/>
            <person name="Hellsten U."/>
            <person name="Kuo D.H."/>
            <person name="Larsson T."/>
            <person name="Lv J."/>
            <person name="Arendt D."/>
            <person name="Savage R."/>
            <person name="Osoegawa K."/>
            <person name="de Jong P."/>
            <person name="Grimwood J."/>
            <person name="Chapman J.A."/>
            <person name="Shapiro H."/>
            <person name="Aerts A."/>
            <person name="Otillar R.P."/>
            <person name="Terry A.Y."/>
            <person name="Boore J.L."/>
            <person name="Grigoriev I.V."/>
            <person name="Lindberg D.R."/>
            <person name="Seaver E.C."/>
            <person name="Weisblat D.A."/>
            <person name="Putnam N.H."/>
            <person name="Rokhsar D.S."/>
        </authorList>
    </citation>
    <scope>NUCLEOTIDE SEQUENCE [LARGE SCALE GENOMIC DNA]</scope>
</reference>
<feature type="compositionally biased region" description="Basic and acidic residues" evidence="1">
    <location>
        <begin position="19"/>
        <end position="36"/>
    </location>
</feature>
<sequence length="296" mass="33306">MAISFKEATALVTIREGFEATKPQKKDHSSKVEKPKKSNPVLETTVPPIVSKGSGFTPVFRDAESFLNLMLDVAEIAATAANSDEGGQIKREGTVGKPKWRIAKADWIKFTENCWQWDVKDIQDADVDVYANNVTMVLMEAAKDAMPRTSDFRHKGTWWPGTIAERTAPKSYVVVLRDGRVWRRHIDQMRKGDNSLEDNVIVENSEGENTEVNKPMVNSPTDSTTVQLGVHKPDNYSQLKHHQQTSLPRRVRWEVVDNNCGDMNSAADRSSSNRSDVYPRMSTPNSREPDKHITTP</sequence>
<gene>
    <name evidence="2" type="ORF">LOTGIDRAFT_153303</name>
</gene>
<dbReference type="CTD" id="20235922"/>
<dbReference type="Proteomes" id="UP000030746">
    <property type="component" value="Unassembled WGS sequence"/>
</dbReference>
<evidence type="ECO:0000256" key="1">
    <source>
        <dbReference type="SAM" id="MobiDB-lite"/>
    </source>
</evidence>
<evidence type="ECO:0000313" key="2">
    <source>
        <dbReference type="EMBL" id="ESO93830.1"/>
    </source>
</evidence>
<proteinExistence type="predicted"/>
<feature type="region of interest" description="Disordered" evidence="1">
    <location>
        <begin position="261"/>
        <end position="296"/>
    </location>
</feature>
<dbReference type="GeneID" id="20235922"/>
<protein>
    <submittedName>
        <fullName evidence="2">Uncharacterized protein</fullName>
    </submittedName>
</protein>
<feature type="compositionally biased region" description="Low complexity" evidence="1">
    <location>
        <begin position="264"/>
        <end position="276"/>
    </location>
</feature>
<dbReference type="HOGENOM" id="CLU_941005_0_0_1"/>
<organism evidence="2 3">
    <name type="scientific">Lottia gigantea</name>
    <name type="common">Giant owl limpet</name>
    <dbReference type="NCBI Taxonomy" id="225164"/>
    <lineage>
        <taxon>Eukaryota</taxon>
        <taxon>Metazoa</taxon>
        <taxon>Spiralia</taxon>
        <taxon>Lophotrochozoa</taxon>
        <taxon>Mollusca</taxon>
        <taxon>Gastropoda</taxon>
        <taxon>Patellogastropoda</taxon>
        <taxon>Lottioidea</taxon>
        <taxon>Lottiidae</taxon>
        <taxon>Lottia</taxon>
    </lineage>
</organism>
<dbReference type="KEGG" id="lgi:LOTGIDRAFT_153303"/>
<name>V4AFF3_LOTGI</name>
<evidence type="ECO:0000313" key="3">
    <source>
        <dbReference type="Proteomes" id="UP000030746"/>
    </source>
</evidence>